<evidence type="ECO:0000313" key="2">
    <source>
        <dbReference type="Proteomes" id="UP000675882"/>
    </source>
</evidence>
<protein>
    <submittedName>
        <fullName evidence="1">Uncharacterized protein</fullName>
    </submittedName>
</protein>
<keyword evidence="2" id="KW-1185">Reference proteome</keyword>
<comment type="caution">
    <text evidence="1">The sequence shown here is derived from an EMBL/GenBank/DDBJ whole genome shotgun (WGS) entry which is preliminary data.</text>
</comment>
<dbReference type="RefSeq" id="WP_246487110.1">
    <property type="nucleotide sequence ID" value="NZ_CAJNBL010000031.1"/>
</dbReference>
<evidence type="ECO:0000313" key="1">
    <source>
        <dbReference type="EMBL" id="CAE6727724.1"/>
    </source>
</evidence>
<dbReference type="Proteomes" id="UP000675882">
    <property type="component" value="Unassembled WGS sequence"/>
</dbReference>
<name>A0A916BD57_9PROT</name>
<dbReference type="EMBL" id="CAJNBL010000031">
    <property type="protein sequence ID" value="CAE6727724.1"/>
    <property type="molecule type" value="Genomic_DNA"/>
</dbReference>
<accession>A0A916BD57</accession>
<proteinExistence type="predicted"/>
<sequence length="99" mass="10974">MSSRHISTERQATHYLPNQIHMLRTSAVCKKRGRSRSSHYADIKSGLFVKPILIGARATGTPDYEVDALIAARIAGKSDEEIRALVIRLEAARKELVCA</sequence>
<reference evidence="1" key="1">
    <citation type="submission" date="2021-02" db="EMBL/GenBank/DDBJ databases">
        <authorList>
            <person name="Han P."/>
        </authorList>
    </citation>
    <scope>NUCLEOTIDE SEQUENCE</scope>
    <source>
        <strain evidence="1">Candidatus Nitrotoga sp. ZN8</strain>
    </source>
</reference>
<gene>
    <name evidence="1" type="ORF">NTGZN8_370009</name>
</gene>
<dbReference type="AlphaFoldDB" id="A0A916BD57"/>
<organism evidence="1 2">
    <name type="scientific">Candidatus Nitrotoga fabula</name>
    <dbReference type="NCBI Taxonomy" id="2182327"/>
    <lineage>
        <taxon>Bacteria</taxon>
        <taxon>Pseudomonadati</taxon>
        <taxon>Pseudomonadota</taxon>
        <taxon>Betaproteobacteria</taxon>
        <taxon>Nitrosomonadales</taxon>
        <taxon>Gallionellaceae</taxon>
        <taxon>Candidatus Nitrotoga</taxon>
    </lineage>
</organism>